<reference evidence="1 3" key="2">
    <citation type="journal article" date="2013" name="Nature">
        <title>Insights into bilaterian evolution from three spiralian genomes.</title>
        <authorList>
            <person name="Simakov O."/>
            <person name="Marletaz F."/>
            <person name="Cho S.J."/>
            <person name="Edsinger-Gonzales E."/>
            <person name="Havlak P."/>
            <person name="Hellsten U."/>
            <person name="Kuo D.H."/>
            <person name="Larsson T."/>
            <person name="Lv J."/>
            <person name="Arendt D."/>
            <person name="Savage R."/>
            <person name="Osoegawa K."/>
            <person name="de Jong P."/>
            <person name="Grimwood J."/>
            <person name="Chapman J.A."/>
            <person name="Shapiro H."/>
            <person name="Aerts A."/>
            <person name="Otillar R.P."/>
            <person name="Terry A.Y."/>
            <person name="Boore J.L."/>
            <person name="Grigoriev I.V."/>
            <person name="Lindberg D.R."/>
            <person name="Seaver E.C."/>
            <person name="Weisblat D.A."/>
            <person name="Putnam N.H."/>
            <person name="Rokhsar D.S."/>
        </authorList>
    </citation>
    <scope>NUCLEOTIDE SEQUENCE</scope>
    <source>
        <strain evidence="1 3">I ESC-2004</strain>
    </source>
</reference>
<accession>R7UZJ0</accession>
<organism evidence="1">
    <name type="scientific">Capitella teleta</name>
    <name type="common">Polychaete worm</name>
    <dbReference type="NCBI Taxonomy" id="283909"/>
    <lineage>
        <taxon>Eukaryota</taxon>
        <taxon>Metazoa</taxon>
        <taxon>Spiralia</taxon>
        <taxon>Lophotrochozoa</taxon>
        <taxon>Annelida</taxon>
        <taxon>Polychaeta</taxon>
        <taxon>Sedentaria</taxon>
        <taxon>Scolecida</taxon>
        <taxon>Capitellidae</taxon>
        <taxon>Capitella</taxon>
    </lineage>
</organism>
<keyword evidence="3" id="KW-1185">Reference proteome</keyword>
<reference evidence="2" key="3">
    <citation type="submission" date="2015-06" db="UniProtKB">
        <authorList>
            <consortium name="EnsemblMetazoa"/>
        </authorList>
    </citation>
    <scope>IDENTIFICATION</scope>
</reference>
<dbReference type="Proteomes" id="UP000014760">
    <property type="component" value="Unassembled WGS sequence"/>
</dbReference>
<dbReference type="AlphaFoldDB" id="R7UZJ0"/>
<dbReference type="EMBL" id="KB296512">
    <property type="protein sequence ID" value="ELU11694.1"/>
    <property type="molecule type" value="Genomic_DNA"/>
</dbReference>
<dbReference type="HOGENOM" id="CLU_1429261_0_0_1"/>
<evidence type="ECO:0000313" key="1">
    <source>
        <dbReference type="EMBL" id="ELU11694.1"/>
    </source>
</evidence>
<evidence type="ECO:0000313" key="2">
    <source>
        <dbReference type="EnsemblMetazoa" id="CapteP217794"/>
    </source>
</evidence>
<dbReference type="EnsemblMetazoa" id="CapteT217794">
    <property type="protein sequence ID" value="CapteP217794"/>
    <property type="gene ID" value="CapteG217794"/>
</dbReference>
<reference evidence="3" key="1">
    <citation type="submission" date="2012-12" db="EMBL/GenBank/DDBJ databases">
        <authorList>
            <person name="Hellsten U."/>
            <person name="Grimwood J."/>
            <person name="Chapman J.A."/>
            <person name="Shapiro H."/>
            <person name="Aerts A."/>
            <person name="Otillar R.P."/>
            <person name="Terry A.Y."/>
            <person name="Boore J.L."/>
            <person name="Simakov O."/>
            <person name="Marletaz F."/>
            <person name="Cho S.-J."/>
            <person name="Edsinger-Gonzales E."/>
            <person name="Havlak P."/>
            <person name="Kuo D.-H."/>
            <person name="Larsson T."/>
            <person name="Lv J."/>
            <person name="Arendt D."/>
            <person name="Savage R."/>
            <person name="Osoegawa K."/>
            <person name="de Jong P."/>
            <person name="Lindberg D.R."/>
            <person name="Seaver E.C."/>
            <person name="Weisblat D.A."/>
            <person name="Putnam N.H."/>
            <person name="Grigoriev I.V."/>
            <person name="Rokhsar D.S."/>
        </authorList>
    </citation>
    <scope>NUCLEOTIDE SEQUENCE</scope>
    <source>
        <strain evidence="3">I ESC-2004</strain>
    </source>
</reference>
<protein>
    <submittedName>
        <fullName evidence="1 2">Uncharacterized protein</fullName>
    </submittedName>
</protein>
<dbReference type="EMBL" id="AMQN01019989">
    <property type="status" value="NOT_ANNOTATED_CDS"/>
    <property type="molecule type" value="Genomic_DNA"/>
</dbReference>
<proteinExistence type="predicted"/>
<dbReference type="OrthoDB" id="8046937at2759"/>
<name>R7UZJ0_CAPTE</name>
<gene>
    <name evidence="1" type="ORF">CAPTEDRAFT_217794</name>
</gene>
<sequence>MESSRHYIHKKGDKKMTGNYSQLNVSSTNSFKRKKAETSTIQLLLWKIIHSEEEPVVKNDPQYDQLLKMVHVTSTLPKPDARVFDGNPKDYSSFMSFVETHIEENITNKKQCLAYLIDNCTEIAHESISYFIQCQDSEKAYDEAKKMLKEKSITSDCSLFDESLGSSADDLKALELAQQSTVLKNDGFEV</sequence>
<evidence type="ECO:0000313" key="3">
    <source>
        <dbReference type="Proteomes" id="UP000014760"/>
    </source>
</evidence>